<organism evidence="1">
    <name type="scientific">Klebsiella pneumoniae</name>
    <dbReference type="NCBI Taxonomy" id="573"/>
    <lineage>
        <taxon>Bacteria</taxon>
        <taxon>Pseudomonadati</taxon>
        <taxon>Pseudomonadota</taxon>
        <taxon>Gammaproteobacteria</taxon>
        <taxon>Enterobacterales</taxon>
        <taxon>Enterobacteriaceae</taxon>
        <taxon>Klebsiella/Raoultella group</taxon>
        <taxon>Klebsiella</taxon>
        <taxon>Klebsiella pneumoniae complex</taxon>
    </lineage>
</organism>
<name>A0A8B0SS91_KLEPN</name>
<dbReference type="AlphaFoldDB" id="A0A8B0SS91"/>
<keyword evidence="1" id="KW-0614">Plasmid</keyword>
<sequence>MACRYGTELFISLLPGEMEWHFYGVLHDKEILSLLAGLVKYNHITAKTGRRGCRSNQRQRNKNSSLNATVFGYRYSHANTIRVLLEKLPGRYRI</sequence>
<reference evidence="1" key="1">
    <citation type="submission" date="2020-01" db="EMBL/GenBank/DDBJ databases">
        <authorList>
            <person name="Qin S."/>
        </authorList>
    </citation>
    <scope>NUCLEOTIDE SEQUENCE</scope>
    <source>
        <strain evidence="1">CVir17-16-YZ6g</strain>
        <plasmid evidence="1">p17-15-vir-like</plasmid>
    </source>
</reference>
<dbReference type="EMBL" id="MN956836">
    <property type="protein sequence ID" value="QTX13829.1"/>
    <property type="molecule type" value="Genomic_DNA"/>
</dbReference>
<geneLocation type="plasmid" evidence="1">
    <name>p17-15-vir-like</name>
</geneLocation>
<protein>
    <submittedName>
        <fullName evidence="1">Uncharacterized protein</fullName>
    </submittedName>
</protein>
<accession>A0A8B0SS91</accession>
<evidence type="ECO:0000313" key="1">
    <source>
        <dbReference type="EMBL" id="QTX13829.1"/>
    </source>
</evidence>
<proteinExistence type="predicted"/>